<feature type="domain" description="EF-hand" evidence="12">
    <location>
        <begin position="570"/>
        <end position="605"/>
    </location>
</feature>
<evidence type="ECO:0000256" key="3">
    <source>
        <dbReference type="ARBA" id="ARBA00022723"/>
    </source>
</evidence>
<dbReference type="PROSITE" id="PS50222">
    <property type="entry name" value="EF_HAND_2"/>
    <property type="match status" value="3"/>
</dbReference>
<dbReference type="InterPro" id="IPR011992">
    <property type="entry name" value="EF-hand-dom_pair"/>
</dbReference>
<feature type="region of interest" description="Disordered" evidence="11">
    <location>
        <begin position="327"/>
        <end position="355"/>
    </location>
</feature>
<protein>
    <recommendedName>
        <fullName evidence="10">Serine/threonine-protein phosphatase</fullName>
        <ecNumber evidence="10">3.1.3.16</ecNumber>
    </recommendedName>
</protein>
<dbReference type="CDD" id="cd00051">
    <property type="entry name" value="EFh"/>
    <property type="match status" value="1"/>
</dbReference>
<keyword evidence="3" id="KW-0479">Metal-binding</keyword>
<evidence type="ECO:0000256" key="7">
    <source>
        <dbReference type="ARBA" id="ARBA00023211"/>
    </source>
</evidence>
<evidence type="ECO:0000256" key="6">
    <source>
        <dbReference type="ARBA" id="ARBA00022837"/>
    </source>
</evidence>
<evidence type="ECO:0000313" key="14">
    <source>
        <dbReference type="Proteomes" id="UP000562322"/>
    </source>
</evidence>
<comment type="catalytic activity">
    <reaction evidence="9 10">
        <text>O-phospho-L-threonyl-[protein] + H2O = L-threonyl-[protein] + phosphate</text>
        <dbReference type="Rhea" id="RHEA:47004"/>
        <dbReference type="Rhea" id="RHEA-COMP:11060"/>
        <dbReference type="Rhea" id="RHEA-COMP:11605"/>
        <dbReference type="ChEBI" id="CHEBI:15377"/>
        <dbReference type="ChEBI" id="CHEBI:30013"/>
        <dbReference type="ChEBI" id="CHEBI:43474"/>
        <dbReference type="ChEBI" id="CHEBI:61977"/>
        <dbReference type="EC" id="3.1.3.16"/>
    </reaction>
</comment>
<dbReference type="InterPro" id="IPR029052">
    <property type="entry name" value="Metallo-depent_PP-like"/>
</dbReference>
<dbReference type="EC" id="3.1.3.16" evidence="10"/>
<comment type="caution">
    <text evidence="13">The sequence shown here is derived from an EMBL/GenBank/DDBJ whole genome shotgun (WGS) entry which is preliminary data.</text>
</comment>
<dbReference type="OrthoDB" id="442428at2759"/>
<evidence type="ECO:0000256" key="9">
    <source>
        <dbReference type="ARBA" id="ARBA00048336"/>
    </source>
</evidence>
<dbReference type="PANTHER" id="PTHR45668">
    <property type="entry name" value="SERINE/THREONINE-PROTEIN PHOSPHATASE 5-RELATED"/>
    <property type="match status" value="1"/>
</dbReference>
<dbReference type="GO" id="GO:0030145">
    <property type="term" value="F:manganese ion binding"/>
    <property type="evidence" value="ECO:0007669"/>
    <property type="project" value="InterPro"/>
</dbReference>
<dbReference type="InterPro" id="IPR004843">
    <property type="entry name" value="Calcineurin-like_PHP"/>
</dbReference>
<dbReference type="GO" id="GO:0005509">
    <property type="term" value="F:calcium ion binding"/>
    <property type="evidence" value="ECO:0007669"/>
    <property type="project" value="InterPro"/>
</dbReference>
<evidence type="ECO:0000256" key="5">
    <source>
        <dbReference type="ARBA" id="ARBA00022801"/>
    </source>
</evidence>
<evidence type="ECO:0000256" key="8">
    <source>
        <dbReference type="ARBA" id="ARBA00047761"/>
    </source>
</evidence>
<dbReference type="SUPFAM" id="SSF47473">
    <property type="entry name" value="EF-hand"/>
    <property type="match status" value="1"/>
</dbReference>
<feature type="domain" description="EF-hand" evidence="12">
    <location>
        <begin position="487"/>
        <end position="522"/>
    </location>
</feature>
<keyword evidence="4" id="KW-0677">Repeat</keyword>
<dbReference type="PANTHER" id="PTHR45668:SF1">
    <property type="entry name" value="SERINE_THREONINE-PROTEIN PHOSPHATASE WITH EF-HANDS 1"/>
    <property type="match status" value="1"/>
</dbReference>
<dbReference type="FunFam" id="3.60.21.10:FF:000049">
    <property type="entry name" value="Serine/threonine-protein phosphatase with EF-hands"/>
    <property type="match status" value="1"/>
</dbReference>
<dbReference type="GO" id="GO:0005506">
    <property type="term" value="F:iron ion binding"/>
    <property type="evidence" value="ECO:0007669"/>
    <property type="project" value="InterPro"/>
</dbReference>
<keyword evidence="5 10" id="KW-0378">Hydrolase</keyword>
<dbReference type="InterPro" id="IPR006186">
    <property type="entry name" value="Ser/Thr-sp_prot-phosphatase"/>
</dbReference>
<feature type="non-terminal residue" evidence="13">
    <location>
        <position position="646"/>
    </location>
</feature>
<dbReference type="GO" id="GO:0004722">
    <property type="term" value="F:protein serine/threonine phosphatase activity"/>
    <property type="evidence" value="ECO:0007669"/>
    <property type="project" value="UniProtKB-EC"/>
</dbReference>
<evidence type="ECO:0000259" key="12">
    <source>
        <dbReference type="PROSITE" id="PS50222"/>
    </source>
</evidence>
<dbReference type="EMBL" id="VXAV01010176">
    <property type="protein sequence ID" value="NXL93899.1"/>
    <property type="molecule type" value="Genomic_DNA"/>
</dbReference>
<comment type="cofactor">
    <cofactor evidence="1">
        <name>Mn(2+)</name>
        <dbReference type="ChEBI" id="CHEBI:29035"/>
    </cofactor>
</comment>
<evidence type="ECO:0000256" key="1">
    <source>
        <dbReference type="ARBA" id="ARBA00001936"/>
    </source>
</evidence>
<dbReference type="PIRSF" id="PIRSF000912">
    <property type="entry name" value="PPEF"/>
    <property type="match status" value="1"/>
</dbReference>
<evidence type="ECO:0000256" key="11">
    <source>
        <dbReference type="SAM" id="MobiDB-lite"/>
    </source>
</evidence>
<dbReference type="Gene3D" id="3.60.21.10">
    <property type="match status" value="1"/>
</dbReference>
<dbReference type="Pfam" id="PF13499">
    <property type="entry name" value="EF-hand_7"/>
    <property type="match status" value="1"/>
</dbReference>
<dbReference type="InterPro" id="IPR012008">
    <property type="entry name" value="Ser/Thr-Pase_EF-hand_contain"/>
</dbReference>
<feature type="domain" description="EF-hand" evidence="12">
    <location>
        <begin position="610"/>
        <end position="645"/>
    </location>
</feature>
<accession>A0A7L0WRR5</accession>
<dbReference type="Pfam" id="PF08321">
    <property type="entry name" value="PPP5"/>
    <property type="match status" value="1"/>
</dbReference>
<dbReference type="SUPFAM" id="SSF56300">
    <property type="entry name" value="Metallo-dependent phosphatases"/>
    <property type="match status" value="1"/>
</dbReference>
<proteinExistence type="inferred from homology"/>
<feature type="compositionally biased region" description="Low complexity" evidence="11">
    <location>
        <begin position="334"/>
        <end position="350"/>
    </location>
</feature>
<dbReference type="InterPro" id="IPR051134">
    <property type="entry name" value="PPP_phosphatase"/>
</dbReference>
<dbReference type="SMART" id="SM00156">
    <property type="entry name" value="PP2Ac"/>
    <property type="match status" value="1"/>
</dbReference>
<dbReference type="PROSITE" id="PS00018">
    <property type="entry name" value="EF_HAND_1"/>
    <property type="match status" value="3"/>
</dbReference>
<dbReference type="InterPro" id="IPR002048">
    <property type="entry name" value="EF_hand_dom"/>
</dbReference>
<dbReference type="SMART" id="SM00054">
    <property type="entry name" value="EFh"/>
    <property type="match status" value="3"/>
</dbReference>
<evidence type="ECO:0000256" key="4">
    <source>
        <dbReference type="ARBA" id="ARBA00022737"/>
    </source>
</evidence>
<gene>
    <name evidence="13" type="primary">Ppef1</name>
    <name evidence="13" type="ORF">ALELAT_R02515</name>
</gene>
<dbReference type="PRINTS" id="PR00114">
    <property type="entry name" value="STPHPHTASE"/>
</dbReference>
<keyword evidence="14" id="KW-1185">Reference proteome</keyword>
<comment type="catalytic activity">
    <reaction evidence="8">
        <text>O-phospho-L-seryl-[protein] + H2O = L-seryl-[protein] + phosphate</text>
        <dbReference type="Rhea" id="RHEA:20629"/>
        <dbReference type="Rhea" id="RHEA-COMP:9863"/>
        <dbReference type="Rhea" id="RHEA-COMP:11604"/>
        <dbReference type="ChEBI" id="CHEBI:15377"/>
        <dbReference type="ChEBI" id="CHEBI:29999"/>
        <dbReference type="ChEBI" id="CHEBI:43474"/>
        <dbReference type="ChEBI" id="CHEBI:83421"/>
        <dbReference type="EC" id="3.1.3.16"/>
    </reaction>
</comment>
<comment type="similarity">
    <text evidence="2 10">Belongs to the PPP phosphatase family.</text>
</comment>
<evidence type="ECO:0000256" key="2">
    <source>
        <dbReference type="ARBA" id="ARBA00008294"/>
    </source>
</evidence>
<dbReference type="InterPro" id="IPR018247">
    <property type="entry name" value="EF_Hand_1_Ca_BS"/>
</dbReference>
<dbReference type="Pfam" id="PF00149">
    <property type="entry name" value="Metallophos"/>
    <property type="match status" value="1"/>
</dbReference>
<keyword evidence="7" id="KW-0464">Manganese</keyword>
<keyword evidence="6" id="KW-0106">Calcium</keyword>
<dbReference type="GO" id="GO:0050906">
    <property type="term" value="P:detection of stimulus involved in sensory perception"/>
    <property type="evidence" value="ECO:0007669"/>
    <property type="project" value="InterPro"/>
</dbReference>
<dbReference type="AlphaFoldDB" id="A0A7L0WRR5"/>
<evidence type="ECO:0000256" key="10">
    <source>
        <dbReference type="RuleBase" id="RU004273"/>
    </source>
</evidence>
<sequence length="646" mass="74435">MEHTVSTMGCNASTDYSKSKYNDNAIKAAVLIQRWYRCKRAQLEISRRYSLSIFQSIEYADEQEQTQLSSFFAFMLERYVHPDAAAHTATSSCASPDADSYVTEYEKIDVPDSYRGPRLSFPLTLEHAHALLNAFKNGQLLHARYVLQLLCEARRVLKEKPNITHVSVSYSKEITICGDLHGNLDDLLLIFYKAICKCPWFCFLLQNGLPSEKKPYVFNGDFVDRGKNSMEILIILFTFLLIYPNDLHLNRGNHEDYVLNLRYGFTGEVLKKYKVHGKVILYHLREVFSWLPLATIINNKVLIVHGGISDTTDLASLNLLERNKVRAHTRKTQGTSSPGSPESSRSSSHSEPTRKEWKQVLDILWSDPKKQKGCFPNKRRGGGCYFGPDTTDQLLKRYNLKMLIRSHEFKRDGYDLTHDGKVITIFSASNYYEEGSNRGAYIRLNPDLIPHFVQYQVCKWTRKQRNWERVKTIEQSALQILREKIFAHKLTLVETFAKYDCNSTGRISVSEWAAAMESVLQLQLPWRTLRPQLAKTDPDGKVDYMSSFCNMEIAHSTQEVQPALVETLCKYRRDLQMIFNIMDEDQSGLISPEEFRKTWKTFNSHVGIQAHDASIDKLAQSIDYNKDGHIDFGEFLEAFHVVHKLE</sequence>
<name>A0A7L0WRR5_ALELA</name>
<reference evidence="13 14" key="1">
    <citation type="submission" date="2019-09" db="EMBL/GenBank/DDBJ databases">
        <title>Bird 10,000 Genomes (B10K) Project - Family phase.</title>
        <authorList>
            <person name="Zhang G."/>
        </authorList>
    </citation>
    <scope>NUCLEOTIDE SEQUENCE [LARGE SCALE GENOMIC DNA]</scope>
    <source>
        <strain evidence="13">B10K-DU-001-39</strain>
        <tissue evidence="13">Muscle</tissue>
    </source>
</reference>
<organism evidence="13 14">
    <name type="scientific">Alectura lathami</name>
    <name type="common">Australian brush turkey</name>
    <dbReference type="NCBI Taxonomy" id="81907"/>
    <lineage>
        <taxon>Eukaryota</taxon>
        <taxon>Metazoa</taxon>
        <taxon>Chordata</taxon>
        <taxon>Craniata</taxon>
        <taxon>Vertebrata</taxon>
        <taxon>Euteleostomi</taxon>
        <taxon>Archelosauria</taxon>
        <taxon>Archosauria</taxon>
        <taxon>Dinosauria</taxon>
        <taxon>Saurischia</taxon>
        <taxon>Theropoda</taxon>
        <taxon>Coelurosauria</taxon>
        <taxon>Aves</taxon>
        <taxon>Neognathae</taxon>
        <taxon>Galloanserae</taxon>
        <taxon>Galliformes</taxon>
        <taxon>Megapodiidae</taxon>
        <taxon>Alectura</taxon>
    </lineage>
</organism>
<dbReference type="InterPro" id="IPR013235">
    <property type="entry name" value="PPP_dom"/>
</dbReference>
<dbReference type="Gene3D" id="1.10.238.10">
    <property type="entry name" value="EF-hand"/>
    <property type="match status" value="1"/>
</dbReference>
<dbReference type="PROSITE" id="PS00125">
    <property type="entry name" value="SER_THR_PHOSPHATASE"/>
    <property type="match status" value="1"/>
</dbReference>
<dbReference type="Proteomes" id="UP000562322">
    <property type="component" value="Unassembled WGS sequence"/>
</dbReference>
<feature type="non-terminal residue" evidence="13">
    <location>
        <position position="1"/>
    </location>
</feature>
<evidence type="ECO:0000313" key="13">
    <source>
        <dbReference type="EMBL" id="NXL93899.1"/>
    </source>
</evidence>